<organism evidence="2 3">
    <name type="scientific">Corynebacterium phocae</name>
    <dbReference type="NCBI Taxonomy" id="161895"/>
    <lineage>
        <taxon>Bacteria</taxon>
        <taxon>Bacillati</taxon>
        <taxon>Actinomycetota</taxon>
        <taxon>Actinomycetes</taxon>
        <taxon>Mycobacteriales</taxon>
        <taxon>Corynebacteriaceae</taxon>
        <taxon>Corynebacterium</taxon>
    </lineage>
</organism>
<dbReference type="OrthoDB" id="9802752at2"/>
<evidence type="ECO:0000313" key="3">
    <source>
        <dbReference type="Proteomes" id="UP000185491"/>
    </source>
</evidence>
<dbReference type="KEGG" id="cpho:CPHO_01320"/>
<dbReference type="Pfam" id="PF02661">
    <property type="entry name" value="Fic"/>
    <property type="match status" value="1"/>
</dbReference>
<dbReference type="Proteomes" id="UP000185491">
    <property type="component" value="Chromosome"/>
</dbReference>
<dbReference type="InterPro" id="IPR003812">
    <property type="entry name" value="Fido"/>
</dbReference>
<dbReference type="Gene3D" id="1.20.120.1870">
    <property type="entry name" value="Fic/DOC protein, Fido domain"/>
    <property type="match status" value="1"/>
</dbReference>
<feature type="domain" description="Fido" evidence="1">
    <location>
        <begin position="6"/>
        <end position="75"/>
    </location>
</feature>
<name>A0A1L7D0V1_9CORY</name>
<reference evidence="2 3" key="1">
    <citation type="submission" date="2014-08" db="EMBL/GenBank/DDBJ databases">
        <title>Complete genome sequence of Corynebacterium phocae M408/89/1(T)(=DSM 44612(T)), isolated from the common seal (Phoca vitulina).</title>
        <authorList>
            <person name="Ruckert C."/>
            <person name="Albersmeier A."/>
            <person name="Winkler A."/>
            <person name="Kalinowski J."/>
        </authorList>
    </citation>
    <scope>NUCLEOTIDE SEQUENCE [LARGE SCALE GENOMIC DNA]</scope>
    <source>
        <strain evidence="2 3">M408/89/1</strain>
    </source>
</reference>
<sequence length="75" mass="8484">MNEYCLDVEEVIELNRRLVKNQYNVLDRTKLEGALATPLQTFDGKYLIDSPLGQTAVLIDHLANAHAFLDGNKRP</sequence>
<protein>
    <recommendedName>
        <fullName evidence="1">Fido domain-containing protein</fullName>
    </recommendedName>
</protein>
<dbReference type="EMBL" id="CP009249">
    <property type="protein sequence ID" value="APT91779.1"/>
    <property type="molecule type" value="Genomic_DNA"/>
</dbReference>
<keyword evidence="3" id="KW-1185">Reference proteome</keyword>
<dbReference type="RefSeq" id="WP_075732550.1">
    <property type="nucleotide sequence ID" value="NZ_CP009249.1"/>
</dbReference>
<dbReference type="PROSITE" id="PS51459">
    <property type="entry name" value="FIDO"/>
    <property type="match status" value="1"/>
</dbReference>
<proteinExistence type="predicted"/>
<accession>A0A1L7D0V1</accession>
<evidence type="ECO:0000259" key="1">
    <source>
        <dbReference type="PROSITE" id="PS51459"/>
    </source>
</evidence>
<dbReference type="AlphaFoldDB" id="A0A1L7D0V1"/>
<evidence type="ECO:0000313" key="2">
    <source>
        <dbReference type="EMBL" id="APT91779.1"/>
    </source>
</evidence>
<gene>
    <name evidence="2" type="ORF">CPHO_01320</name>
</gene>
<dbReference type="InterPro" id="IPR053737">
    <property type="entry name" value="Type_II_TA_Toxin"/>
</dbReference>